<dbReference type="RefSeq" id="WP_199502186.1">
    <property type="nucleotide sequence ID" value="NZ_CXPG01000027.1"/>
</dbReference>
<dbReference type="InterPro" id="IPR029753">
    <property type="entry name" value="D-isomer_DH_CS"/>
</dbReference>
<evidence type="ECO:0000256" key="1">
    <source>
        <dbReference type="ARBA" id="ARBA00005854"/>
    </source>
</evidence>
<evidence type="ECO:0000259" key="6">
    <source>
        <dbReference type="Pfam" id="PF02826"/>
    </source>
</evidence>
<dbReference type="Pfam" id="PF00389">
    <property type="entry name" value="2-Hacid_dh"/>
    <property type="match status" value="1"/>
</dbReference>
<dbReference type="EMBL" id="CXPG01000027">
    <property type="protein sequence ID" value="CTQ34874.1"/>
    <property type="molecule type" value="Genomic_DNA"/>
</dbReference>
<evidence type="ECO:0000313" key="8">
    <source>
        <dbReference type="Proteomes" id="UP000048908"/>
    </source>
</evidence>
<dbReference type="SUPFAM" id="SSF52283">
    <property type="entry name" value="Formate/glycerate dehydrogenase catalytic domain-like"/>
    <property type="match status" value="1"/>
</dbReference>
<sequence length="321" mass="34463">MRTVFLDRETFPADMDLAPPGAAADWTIYDRTDPGEVAERLKGAVAAITNKVPLKRETIEALPDLKMISVAATGYDVIDIAACRDHGIAVSNVRGYAVNTVPEHTFALILALRRSIVGYREDVLAGEWEKAGQFCFFTHPIKDLAGSRIGIVGEGAIGQAVAAIARGFGMEPVFAAHKGVEGMGPLYTPFEEMLETSDVITLHCPLTPRTRDTLAMPEFRAMKRKPLIVNTARGGLVNEADAVRALEEGLIGGLGFDVLTTEPPEADNPLYRAAGRPDVILTPHVAWASREAMAEVWRQTTEAIDAFAAGAPVRTLTGAAS</sequence>
<dbReference type="PROSITE" id="PS00671">
    <property type="entry name" value="D_2_HYDROXYACID_DH_3"/>
    <property type="match status" value="1"/>
</dbReference>
<dbReference type="EC" id="1.1.1.29" evidence="7"/>
<evidence type="ECO:0000256" key="4">
    <source>
        <dbReference type="RuleBase" id="RU003719"/>
    </source>
</evidence>
<evidence type="ECO:0000256" key="2">
    <source>
        <dbReference type="ARBA" id="ARBA00023002"/>
    </source>
</evidence>
<dbReference type="PANTHER" id="PTHR43761:SF1">
    <property type="entry name" value="D-ISOMER SPECIFIC 2-HYDROXYACID DEHYDROGENASE CATALYTIC DOMAIN-CONTAINING PROTEIN-RELATED"/>
    <property type="match status" value="1"/>
</dbReference>
<reference evidence="7 8" key="1">
    <citation type="submission" date="2015-07" db="EMBL/GenBank/DDBJ databases">
        <authorList>
            <person name="Noorani M."/>
        </authorList>
    </citation>
    <scope>NUCLEOTIDE SEQUENCE [LARGE SCALE GENOMIC DNA]</scope>
    <source>
        <strain evidence="7 8">CECT 5088</strain>
    </source>
</reference>
<evidence type="ECO:0000259" key="5">
    <source>
        <dbReference type="Pfam" id="PF00389"/>
    </source>
</evidence>
<keyword evidence="8" id="KW-1185">Reference proteome</keyword>
<evidence type="ECO:0000256" key="3">
    <source>
        <dbReference type="ARBA" id="ARBA00023027"/>
    </source>
</evidence>
<keyword evidence="2 4" id="KW-0560">Oxidoreductase</keyword>
<dbReference type="STRING" id="282197.SAMN04488517_11053"/>
<dbReference type="Proteomes" id="UP000048908">
    <property type="component" value="Unassembled WGS sequence"/>
</dbReference>
<dbReference type="GO" id="GO:0051287">
    <property type="term" value="F:NAD binding"/>
    <property type="evidence" value="ECO:0007669"/>
    <property type="project" value="InterPro"/>
</dbReference>
<dbReference type="CDD" id="cd12162">
    <property type="entry name" value="2-Hacid_dh_4"/>
    <property type="match status" value="1"/>
</dbReference>
<accession>A0A0M6XY76</accession>
<dbReference type="GO" id="GO:0008465">
    <property type="term" value="F:hydroxypyruvate reductase (NADH) activity"/>
    <property type="evidence" value="ECO:0007669"/>
    <property type="project" value="UniProtKB-EC"/>
</dbReference>
<dbReference type="InterPro" id="IPR006139">
    <property type="entry name" value="D-isomer_2_OHA_DH_cat_dom"/>
</dbReference>
<feature type="domain" description="D-isomer specific 2-hydroxyacid dehydrogenase catalytic" evidence="5">
    <location>
        <begin position="25"/>
        <end position="315"/>
    </location>
</feature>
<dbReference type="InterPro" id="IPR050418">
    <property type="entry name" value="D-iso_2-hydroxyacid_DH_PdxB"/>
</dbReference>
<dbReference type="Pfam" id="PF02826">
    <property type="entry name" value="2-Hacid_dh_C"/>
    <property type="match status" value="1"/>
</dbReference>
<evidence type="ECO:0000313" key="7">
    <source>
        <dbReference type="EMBL" id="CTQ34874.1"/>
    </source>
</evidence>
<organism evidence="7 8">
    <name type="scientific">Jannaschia rubra</name>
    <dbReference type="NCBI Taxonomy" id="282197"/>
    <lineage>
        <taxon>Bacteria</taxon>
        <taxon>Pseudomonadati</taxon>
        <taxon>Pseudomonadota</taxon>
        <taxon>Alphaproteobacteria</taxon>
        <taxon>Rhodobacterales</taxon>
        <taxon>Roseobacteraceae</taxon>
        <taxon>Jannaschia</taxon>
    </lineage>
</organism>
<dbReference type="PANTHER" id="PTHR43761">
    <property type="entry name" value="D-ISOMER SPECIFIC 2-HYDROXYACID DEHYDROGENASE FAMILY PROTEIN (AFU_ORTHOLOGUE AFUA_1G13630)"/>
    <property type="match status" value="1"/>
</dbReference>
<keyword evidence="3" id="KW-0520">NAD</keyword>
<dbReference type="AlphaFoldDB" id="A0A0M6XY76"/>
<name>A0A0M6XY76_9RHOB</name>
<feature type="domain" description="D-isomer specific 2-hydroxyacid dehydrogenase NAD-binding" evidence="6">
    <location>
        <begin position="106"/>
        <end position="286"/>
    </location>
</feature>
<dbReference type="SUPFAM" id="SSF51735">
    <property type="entry name" value="NAD(P)-binding Rossmann-fold domains"/>
    <property type="match status" value="1"/>
</dbReference>
<comment type="similarity">
    <text evidence="1 4">Belongs to the D-isomer specific 2-hydroxyacid dehydrogenase family.</text>
</comment>
<dbReference type="InterPro" id="IPR036291">
    <property type="entry name" value="NAD(P)-bd_dom_sf"/>
</dbReference>
<dbReference type="Gene3D" id="3.40.50.720">
    <property type="entry name" value="NAD(P)-binding Rossmann-like Domain"/>
    <property type="match status" value="2"/>
</dbReference>
<dbReference type="InterPro" id="IPR006140">
    <property type="entry name" value="D-isomer_DH_NAD-bd"/>
</dbReference>
<proteinExistence type="inferred from homology"/>
<gene>
    <name evidence="7" type="primary">hprA</name>
    <name evidence="7" type="ORF">JAN5088_03670</name>
</gene>
<protein>
    <submittedName>
        <fullName evidence="7">Glycerate dehydrogenase</fullName>
        <ecNumber evidence="7">1.1.1.29</ecNumber>
    </submittedName>
</protein>